<evidence type="ECO:0000313" key="3">
    <source>
        <dbReference type="EMBL" id="CAD8617936.1"/>
    </source>
</evidence>
<gene>
    <name evidence="3" type="ORF">CPEL01642_LOCUS21317</name>
</gene>
<dbReference type="AlphaFoldDB" id="A0A7S0Q7F2"/>
<dbReference type="InterPro" id="IPR052220">
    <property type="entry name" value="METTL25"/>
</dbReference>
<dbReference type="InterPro" id="IPR029063">
    <property type="entry name" value="SAM-dependent_MTases_sf"/>
</dbReference>
<reference evidence="3" key="1">
    <citation type="submission" date="2021-01" db="EMBL/GenBank/DDBJ databases">
        <authorList>
            <person name="Corre E."/>
            <person name="Pelletier E."/>
            <person name="Niang G."/>
            <person name="Scheremetjew M."/>
            <person name="Finn R."/>
            <person name="Kale V."/>
            <person name="Holt S."/>
            <person name="Cochrane G."/>
            <person name="Meng A."/>
            <person name="Brown T."/>
            <person name="Cohen L."/>
        </authorList>
    </citation>
    <scope>NUCLEOTIDE SEQUENCE</scope>
    <source>
        <strain evidence="3">PLY182g</strain>
    </source>
</reference>
<dbReference type="Gene3D" id="3.40.50.150">
    <property type="entry name" value="Vaccinia Virus protein VP39"/>
    <property type="match status" value="1"/>
</dbReference>
<sequence length="453" mass="48302">MATRPLEAAELAALLSALASECDPREQLSGRAGDEGWPVDDQWRQYLLSLSAEAVSRCELIGLHHASDNQAMPTSLRRLCSTVSDASFLLAGEERTSSPGAVSTGAIGTIAIKRCRSEAKEVQVTALLRAATGTEYARQCRVRRVVDVGCGRGHLLAELKSALQVPALGLDIDASLLDSARALYLDIDFRVHDVLEEGLLPLLHEGDLVVGLHPCGLLGEVIVEAVAAHGSCAMLMVPCCVHKQRGSLRAARSRAGRELKLELTPSALKKASMALDASATVAPRRARHELRELFRTRGVDIDSEGGGAEMEGVQSRVAKRGLAELAAVALKKRGLPPPTVQELQVAASKSRPDFEARRRISLLEVVLGELLELVVIVDRALCLAEAGHSVRLFRAFEATASDRNLAIMAEPTRGLRSEGAAVKDGESGSEIGSCASQAEESPSQAKDTQRSVV</sequence>
<dbReference type="CDD" id="cd02440">
    <property type="entry name" value="AdoMet_MTases"/>
    <property type="match status" value="1"/>
</dbReference>
<dbReference type="SUPFAM" id="SSF53335">
    <property type="entry name" value="S-adenosyl-L-methionine-dependent methyltransferases"/>
    <property type="match status" value="1"/>
</dbReference>
<feature type="compositionally biased region" description="Polar residues" evidence="1">
    <location>
        <begin position="434"/>
        <end position="453"/>
    </location>
</feature>
<dbReference type="InterPro" id="IPR025714">
    <property type="entry name" value="Methyltranfer_dom"/>
</dbReference>
<dbReference type="PANTHER" id="PTHR12496">
    <property type="entry name" value="CGI-41 METHYLTRANSFERASE"/>
    <property type="match status" value="1"/>
</dbReference>
<dbReference type="PANTHER" id="PTHR12496:SF0">
    <property type="entry name" value="METHYLTRANSFERASE DOMAIN-CONTAINING PROTEIN"/>
    <property type="match status" value="1"/>
</dbReference>
<proteinExistence type="predicted"/>
<feature type="domain" description="Methyltransferase" evidence="2">
    <location>
        <begin position="121"/>
        <end position="243"/>
    </location>
</feature>
<feature type="region of interest" description="Disordered" evidence="1">
    <location>
        <begin position="416"/>
        <end position="453"/>
    </location>
</feature>
<evidence type="ECO:0000256" key="1">
    <source>
        <dbReference type="SAM" id="MobiDB-lite"/>
    </source>
</evidence>
<dbReference type="Pfam" id="PF13679">
    <property type="entry name" value="Methyltransf_32"/>
    <property type="match status" value="1"/>
</dbReference>
<accession>A0A7S0Q7F2</accession>
<feature type="compositionally biased region" description="Basic and acidic residues" evidence="1">
    <location>
        <begin position="416"/>
        <end position="426"/>
    </location>
</feature>
<dbReference type="EMBL" id="HBEY01044475">
    <property type="protein sequence ID" value="CAD8617936.1"/>
    <property type="molecule type" value="Transcribed_RNA"/>
</dbReference>
<protein>
    <recommendedName>
        <fullName evidence="2">Methyltransferase domain-containing protein</fullName>
    </recommendedName>
</protein>
<name>A0A7S0Q7F2_9EUKA</name>
<organism evidence="3">
    <name type="scientific">Coccolithus braarudii</name>
    <dbReference type="NCBI Taxonomy" id="221442"/>
    <lineage>
        <taxon>Eukaryota</taxon>
        <taxon>Haptista</taxon>
        <taxon>Haptophyta</taxon>
        <taxon>Prymnesiophyceae</taxon>
        <taxon>Coccolithales</taxon>
        <taxon>Coccolithaceae</taxon>
        <taxon>Coccolithus</taxon>
    </lineage>
</organism>
<evidence type="ECO:0000259" key="2">
    <source>
        <dbReference type="Pfam" id="PF13679"/>
    </source>
</evidence>